<feature type="chain" id="PRO_5013227966" description="Transglycosylase SLT domain-containing protein" evidence="2">
    <location>
        <begin position="28"/>
        <end position="214"/>
    </location>
</feature>
<sequence length="214" mass="23359">MSVIKRFARPRLSLLLISAVLATAAQAQVVGYNFRTGDAWVDTRLVEINDYGSRYRDPFIDEMTGYYGAPRSLVNDLFGRRWSAGDIYYACAIAHILGVPCINVVHEYERNPGQGWGALAKRMGIKPGSRQFHDLKNGFSRTYDRWGYPVAVDRNVHVDWSQHGPGKGKGGGNAGKPSKQTSPSAQGNKGHADHGQGKAKGNNGNNGKGKDKGK</sequence>
<evidence type="ECO:0000313" key="3">
    <source>
        <dbReference type="EMBL" id="SKC52709.1"/>
    </source>
</evidence>
<accession>A0A1T5JMU3</accession>
<dbReference type="EMBL" id="FUZV01000001">
    <property type="protein sequence ID" value="SKC52709.1"/>
    <property type="molecule type" value="Genomic_DNA"/>
</dbReference>
<name>A0A1T5JMU3_9GAMM</name>
<proteinExistence type="predicted"/>
<dbReference type="Proteomes" id="UP000190341">
    <property type="component" value="Unassembled WGS sequence"/>
</dbReference>
<dbReference type="OrthoDB" id="5966402at2"/>
<evidence type="ECO:0000256" key="1">
    <source>
        <dbReference type="SAM" id="MobiDB-lite"/>
    </source>
</evidence>
<keyword evidence="4" id="KW-1185">Reference proteome</keyword>
<evidence type="ECO:0008006" key="5">
    <source>
        <dbReference type="Google" id="ProtNLM"/>
    </source>
</evidence>
<protein>
    <recommendedName>
        <fullName evidence="5">Transglycosylase SLT domain-containing protein</fullName>
    </recommendedName>
</protein>
<gene>
    <name evidence="3" type="ORF">SAMN06296058_0941</name>
</gene>
<feature type="compositionally biased region" description="Gly residues" evidence="1">
    <location>
        <begin position="165"/>
        <end position="174"/>
    </location>
</feature>
<feature type="signal peptide" evidence="2">
    <location>
        <begin position="1"/>
        <end position="27"/>
    </location>
</feature>
<dbReference type="AlphaFoldDB" id="A0A1T5JMU3"/>
<organism evidence="3 4">
    <name type="scientific">Pseudoxanthomonas indica</name>
    <dbReference type="NCBI Taxonomy" id="428993"/>
    <lineage>
        <taxon>Bacteria</taxon>
        <taxon>Pseudomonadati</taxon>
        <taxon>Pseudomonadota</taxon>
        <taxon>Gammaproteobacteria</taxon>
        <taxon>Lysobacterales</taxon>
        <taxon>Lysobacteraceae</taxon>
        <taxon>Pseudoxanthomonas</taxon>
    </lineage>
</organism>
<feature type="region of interest" description="Disordered" evidence="1">
    <location>
        <begin position="159"/>
        <end position="214"/>
    </location>
</feature>
<keyword evidence="2" id="KW-0732">Signal</keyword>
<reference evidence="3 4" key="1">
    <citation type="submission" date="2017-02" db="EMBL/GenBank/DDBJ databases">
        <authorList>
            <person name="Peterson S.W."/>
        </authorList>
    </citation>
    <scope>NUCLEOTIDE SEQUENCE [LARGE SCALE GENOMIC DNA]</scope>
    <source>
        <strain evidence="3 4">P15</strain>
    </source>
</reference>
<evidence type="ECO:0000313" key="4">
    <source>
        <dbReference type="Proteomes" id="UP000190341"/>
    </source>
</evidence>
<dbReference type="RefSeq" id="WP_139381405.1">
    <property type="nucleotide sequence ID" value="NZ_BMCL01000002.1"/>
</dbReference>
<dbReference type="STRING" id="428993.SAMN06296058_0941"/>
<evidence type="ECO:0000256" key="2">
    <source>
        <dbReference type="SAM" id="SignalP"/>
    </source>
</evidence>